<dbReference type="Gene3D" id="3.10.350.10">
    <property type="entry name" value="LysM domain"/>
    <property type="match status" value="1"/>
</dbReference>
<organism evidence="2">
    <name type="scientific">marine metagenome</name>
    <dbReference type="NCBI Taxonomy" id="408172"/>
    <lineage>
        <taxon>unclassified sequences</taxon>
        <taxon>metagenomes</taxon>
        <taxon>ecological metagenomes</taxon>
    </lineage>
</organism>
<dbReference type="InterPro" id="IPR018392">
    <property type="entry name" value="LysM"/>
</dbReference>
<dbReference type="PANTHER" id="PTHR34700">
    <property type="entry name" value="POTASSIUM BINDING PROTEIN KBP"/>
    <property type="match status" value="1"/>
</dbReference>
<dbReference type="PROSITE" id="PS51782">
    <property type="entry name" value="LYSM"/>
    <property type="match status" value="1"/>
</dbReference>
<evidence type="ECO:0000313" key="2">
    <source>
        <dbReference type="EMBL" id="SVB96846.1"/>
    </source>
</evidence>
<protein>
    <recommendedName>
        <fullName evidence="1">LysM domain-containing protein</fullName>
    </recommendedName>
</protein>
<dbReference type="InterPro" id="IPR036779">
    <property type="entry name" value="LysM_dom_sf"/>
</dbReference>
<dbReference type="CDD" id="cd00118">
    <property type="entry name" value="LysM"/>
    <property type="match status" value="1"/>
</dbReference>
<gene>
    <name evidence="2" type="ORF">METZ01_LOCUS249700</name>
</gene>
<feature type="non-terminal residue" evidence="2">
    <location>
        <position position="1"/>
    </location>
</feature>
<proteinExistence type="predicted"/>
<evidence type="ECO:0000259" key="1">
    <source>
        <dbReference type="PROSITE" id="PS51782"/>
    </source>
</evidence>
<dbReference type="AlphaFoldDB" id="A0A382IB52"/>
<name>A0A382IB52_9ZZZZ</name>
<dbReference type="EMBL" id="UINC01066292">
    <property type="protein sequence ID" value="SVB96846.1"/>
    <property type="molecule type" value="Genomic_DNA"/>
</dbReference>
<dbReference type="PANTHER" id="PTHR34700:SF4">
    <property type="entry name" value="PHAGE-LIKE ELEMENT PBSX PROTEIN XKDP"/>
    <property type="match status" value="1"/>
</dbReference>
<feature type="domain" description="LysM" evidence="1">
    <location>
        <begin position="122"/>
        <end position="173"/>
    </location>
</feature>
<accession>A0A382IB52</accession>
<sequence length="307" mass="32645">SAKRRDFIRKHSTESDPMRMNATPIRTLLALVSIAAVATGCVTAKPDETEAGSATAAAPAPAVVMAPAVVAAVDKPDDWCDRYPDSFECEDASAKATTSDDWCARYPDSFVCKDEAPVPAISAYVVQAGDHLWGIASQPKVYGDPYQWPLLFKRNRPDINDADLIYPGQMIEIERDLSDFQVQEAIDHARTRGAWALGVVEGSDLRYLQAVGASDASNATAEQAAAMIAQAGADLKAAKAASAVWRLLDSATGGSAVPIHKMLKVAQKKLDDGDAPEAFRLAQRVSESAQLGIAQAAQQANAGPTYN</sequence>
<reference evidence="2" key="1">
    <citation type="submission" date="2018-05" db="EMBL/GenBank/DDBJ databases">
        <authorList>
            <person name="Lanie J.A."/>
            <person name="Ng W.-L."/>
            <person name="Kazmierczak K.M."/>
            <person name="Andrzejewski T.M."/>
            <person name="Davidsen T.M."/>
            <person name="Wayne K.J."/>
            <person name="Tettelin H."/>
            <person name="Glass J.I."/>
            <person name="Rusch D."/>
            <person name="Podicherti R."/>
            <person name="Tsui H.-C.T."/>
            <person name="Winkler M.E."/>
        </authorList>
    </citation>
    <scope>NUCLEOTIDE SEQUENCE</scope>
</reference>
<dbReference type="InterPro" id="IPR052196">
    <property type="entry name" value="Bact_Kbp"/>
</dbReference>